<dbReference type="GO" id="GO:0003729">
    <property type="term" value="F:mRNA binding"/>
    <property type="evidence" value="ECO:0007669"/>
    <property type="project" value="InterPro"/>
</dbReference>
<dbReference type="Proteomes" id="UP000244093">
    <property type="component" value="Unassembled WGS sequence"/>
</dbReference>
<sequence length="78" mass="8962">MPRITPIDPYEFIKLLSKLGFKPIRQRGSHVILLNEQGVRIVVPVHPGKKIKPGLIRIILTEAGLTREKYFKLLEEDC</sequence>
<evidence type="ECO:0008006" key="9">
    <source>
        <dbReference type="Google" id="ProtNLM"/>
    </source>
</evidence>
<evidence type="ECO:0000256" key="6">
    <source>
        <dbReference type="ARBA" id="ARBA00023016"/>
    </source>
</evidence>
<keyword evidence="2" id="KW-0540">Nuclease</keyword>
<comment type="caution">
    <text evidence="7">The sequence shown here is derived from an EMBL/GenBank/DDBJ whole genome shotgun (WGS) entry which is preliminary data.</text>
</comment>
<evidence type="ECO:0000313" key="7">
    <source>
        <dbReference type="EMBL" id="PUA33911.1"/>
    </source>
</evidence>
<dbReference type="Gene3D" id="3.30.920.30">
    <property type="entry name" value="Hypothetical protein"/>
    <property type="match status" value="1"/>
</dbReference>
<gene>
    <name evidence="7" type="ORF">B7O98_00370</name>
</gene>
<evidence type="ECO:0000256" key="1">
    <source>
        <dbReference type="ARBA" id="ARBA00022649"/>
    </source>
</evidence>
<keyword evidence="4" id="KW-0378">Hydrolase</keyword>
<evidence type="ECO:0000256" key="2">
    <source>
        <dbReference type="ARBA" id="ARBA00022722"/>
    </source>
</evidence>
<dbReference type="GO" id="GO:0004519">
    <property type="term" value="F:endonuclease activity"/>
    <property type="evidence" value="ECO:0007669"/>
    <property type="project" value="UniProtKB-KW"/>
</dbReference>
<dbReference type="InterPro" id="IPR038570">
    <property type="entry name" value="HicA_sf"/>
</dbReference>
<organism evidence="7 8">
    <name type="scientific">Zestosphaera tikiterensis</name>
    <dbReference type="NCBI Taxonomy" id="1973259"/>
    <lineage>
        <taxon>Archaea</taxon>
        <taxon>Thermoproteota</taxon>
        <taxon>Thermoprotei</taxon>
        <taxon>Desulfurococcales</taxon>
        <taxon>Desulfurococcaceae</taxon>
        <taxon>Zestosphaera</taxon>
    </lineage>
</organism>
<dbReference type="InterPro" id="IPR012933">
    <property type="entry name" value="HicA_mRNA_interferase"/>
</dbReference>
<dbReference type="Pfam" id="PF07927">
    <property type="entry name" value="HicA_toxin"/>
    <property type="match status" value="1"/>
</dbReference>
<dbReference type="SUPFAM" id="SSF54786">
    <property type="entry name" value="YcfA/nrd intein domain"/>
    <property type="match status" value="1"/>
</dbReference>
<dbReference type="PANTHER" id="PTHR34873">
    <property type="entry name" value="SSR1766 PROTEIN"/>
    <property type="match status" value="1"/>
</dbReference>
<dbReference type="EMBL" id="NBVN01000001">
    <property type="protein sequence ID" value="PUA33911.1"/>
    <property type="molecule type" value="Genomic_DNA"/>
</dbReference>
<keyword evidence="5" id="KW-0694">RNA-binding</keyword>
<keyword evidence="1" id="KW-1277">Toxin-antitoxin system</keyword>
<accession>A0A2R7Y8M9</accession>
<keyword evidence="3" id="KW-0255">Endonuclease</keyword>
<proteinExistence type="predicted"/>
<dbReference type="AlphaFoldDB" id="A0A2R7Y8M9"/>
<dbReference type="PANTHER" id="PTHR34873:SF3">
    <property type="entry name" value="ADDICTION MODULE TOXIN, HICA FAMILY"/>
    <property type="match status" value="1"/>
</dbReference>
<protein>
    <recommendedName>
        <fullName evidence="9">Type II toxin-antitoxin system HicA family toxin</fullName>
    </recommendedName>
</protein>
<keyword evidence="6" id="KW-0346">Stress response</keyword>
<name>A0A2R7Y8M9_9CREN</name>
<dbReference type="GO" id="GO:0016787">
    <property type="term" value="F:hydrolase activity"/>
    <property type="evidence" value="ECO:0007669"/>
    <property type="project" value="UniProtKB-KW"/>
</dbReference>
<evidence type="ECO:0000256" key="5">
    <source>
        <dbReference type="ARBA" id="ARBA00022884"/>
    </source>
</evidence>
<evidence type="ECO:0000256" key="3">
    <source>
        <dbReference type="ARBA" id="ARBA00022759"/>
    </source>
</evidence>
<evidence type="ECO:0000256" key="4">
    <source>
        <dbReference type="ARBA" id="ARBA00022801"/>
    </source>
</evidence>
<evidence type="ECO:0000313" key="8">
    <source>
        <dbReference type="Proteomes" id="UP000244093"/>
    </source>
</evidence>
<reference evidence="7 8" key="1">
    <citation type="journal article" date="2018" name="Syst. Appl. Microbiol.">
        <title>A new symbiotic nanoarchaeote (Candidatus Nanoclepta minutus) and its host (Zestosphaera tikiterensis gen. nov., sp. nov.) from a New Zealand hot spring.</title>
        <authorList>
            <person name="St John E."/>
            <person name="Liu Y."/>
            <person name="Podar M."/>
            <person name="Stott M.B."/>
            <person name="Meneghin J."/>
            <person name="Chen Z."/>
            <person name="Lagutin K."/>
            <person name="Mitchell K."/>
            <person name="Reysenbach A.L."/>
        </authorList>
    </citation>
    <scope>NUCLEOTIDE SEQUENCE [LARGE SCALE GENOMIC DNA]</scope>
    <source>
        <strain evidence="7">NZ3</strain>
    </source>
</reference>